<feature type="region of interest" description="Disordered" evidence="1">
    <location>
        <begin position="140"/>
        <end position="189"/>
    </location>
</feature>
<sequence length="189" mass="20406">MPYAQHSSRLPAKHRSSSPQVKKAQSETKGNKGLRPSHTGQARESIPLVVQGLHQPPAARPLGTKWGRCPQSPQHIGQAPVHHGSWNPEGSSPTGPGSHRPRDGGPPLRDVAQAPTRQAVPCWAPQWGCQNSRMQARQEGTVAHCPAPPQCQQPYQPHPTTDTSMPDTLPPPQCTMQIPGPPRDSTTCK</sequence>
<reference evidence="2 3" key="1">
    <citation type="submission" date="2021-06" db="EMBL/GenBank/DDBJ databases">
        <authorList>
            <person name="Palmer J.M."/>
        </authorList>
    </citation>
    <scope>NUCLEOTIDE SEQUENCE [LARGE SCALE GENOMIC DNA]</scope>
    <source>
        <strain evidence="2 3">MEX-2019</strain>
        <tissue evidence="2">Muscle</tissue>
    </source>
</reference>
<dbReference type="EMBL" id="JAHHUM010002896">
    <property type="protein sequence ID" value="KAK5600179.1"/>
    <property type="molecule type" value="Genomic_DNA"/>
</dbReference>
<keyword evidence="3" id="KW-1185">Reference proteome</keyword>
<feature type="region of interest" description="Disordered" evidence="1">
    <location>
        <begin position="1"/>
        <end position="115"/>
    </location>
</feature>
<dbReference type="Proteomes" id="UP001311232">
    <property type="component" value="Unassembled WGS sequence"/>
</dbReference>
<accession>A0AAV9QS99</accession>
<evidence type="ECO:0000256" key="1">
    <source>
        <dbReference type="SAM" id="MobiDB-lite"/>
    </source>
</evidence>
<evidence type="ECO:0000313" key="2">
    <source>
        <dbReference type="EMBL" id="KAK5600179.1"/>
    </source>
</evidence>
<proteinExistence type="predicted"/>
<name>A0AAV9QS99_9TELE</name>
<comment type="caution">
    <text evidence="2">The sequence shown here is derived from an EMBL/GenBank/DDBJ whole genome shotgun (WGS) entry which is preliminary data.</text>
</comment>
<protein>
    <submittedName>
        <fullName evidence="2">Uncharacterized protein</fullName>
    </submittedName>
</protein>
<evidence type="ECO:0000313" key="3">
    <source>
        <dbReference type="Proteomes" id="UP001311232"/>
    </source>
</evidence>
<gene>
    <name evidence="2" type="ORF">CRENBAI_006695</name>
</gene>
<organism evidence="2 3">
    <name type="scientific">Crenichthys baileyi</name>
    <name type="common">White River springfish</name>
    <dbReference type="NCBI Taxonomy" id="28760"/>
    <lineage>
        <taxon>Eukaryota</taxon>
        <taxon>Metazoa</taxon>
        <taxon>Chordata</taxon>
        <taxon>Craniata</taxon>
        <taxon>Vertebrata</taxon>
        <taxon>Euteleostomi</taxon>
        <taxon>Actinopterygii</taxon>
        <taxon>Neopterygii</taxon>
        <taxon>Teleostei</taxon>
        <taxon>Neoteleostei</taxon>
        <taxon>Acanthomorphata</taxon>
        <taxon>Ovalentaria</taxon>
        <taxon>Atherinomorphae</taxon>
        <taxon>Cyprinodontiformes</taxon>
        <taxon>Goodeidae</taxon>
        <taxon>Crenichthys</taxon>
    </lineage>
</organism>
<dbReference type="AlphaFoldDB" id="A0AAV9QS99"/>